<dbReference type="InterPro" id="IPR011234">
    <property type="entry name" value="Fumarylacetoacetase-like_C"/>
</dbReference>
<dbReference type="GO" id="GO:0046872">
    <property type="term" value="F:metal ion binding"/>
    <property type="evidence" value="ECO:0007669"/>
    <property type="project" value="UniProtKB-KW"/>
</dbReference>
<protein>
    <submittedName>
        <fullName evidence="3">Fumarylacetoacetate hydrolase family protein</fullName>
    </submittedName>
</protein>
<dbReference type="GO" id="GO:0018773">
    <property type="term" value="F:acetylpyruvate hydrolase activity"/>
    <property type="evidence" value="ECO:0007669"/>
    <property type="project" value="TreeGrafter"/>
</dbReference>
<dbReference type="InterPro" id="IPR036663">
    <property type="entry name" value="Fumarylacetoacetase_C_sf"/>
</dbReference>
<evidence type="ECO:0000313" key="3">
    <source>
        <dbReference type="EMBL" id="THF56881.1"/>
    </source>
</evidence>
<dbReference type="PANTHER" id="PTHR11820:SF90">
    <property type="entry name" value="FLUTATHIONE S-TRANSFERASE"/>
    <property type="match status" value="1"/>
</dbReference>
<evidence type="ECO:0000259" key="2">
    <source>
        <dbReference type="Pfam" id="PF01557"/>
    </source>
</evidence>
<dbReference type="SUPFAM" id="SSF56529">
    <property type="entry name" value="FAH"/>
    <property type="match status" value="1"/>
</dbReference>
<dbReference type="RefSeq" id="WP_136386552.1">
    <property type="nucleotide sequence ID" value="NZ_SSOD01000019.1"/>
</dbReference>
<name>A0A4S4ACT2_9RHOO</name>
<dbReference type="EMBL" id="SSOD01000019">
    <property type="protein sequence ID" value="THF56881.1"/>
    <property type="molecule type" value="Genomic_DNA"/>
</dbReference>
<keyword evidence="1" id="KW-0479">Metal-binding</keyword>
<evidence type="ECO:0000256" key="1">
    <source>
        <dbReference type="ARBA" id="ARBA00022723"/>
    </source>
</evidence>
<dbReference type="Pfam" id="PF01557">
    <property type="entry name" value="FAA_hydrolase"/>
    <property type="match status" value="1"/>
</dbReference>
<gene>
    <name evidence="3" type="ORF">E6O51_18790</name>
</gene>
<dbReference type="PANTHER" id="PTHR11820">
    <property type="entry name" value="ACYLPYRUVASE"/>
    <property type="match status" value="1"/>
</dbReference>
<dbReference type="Gene3D" id="3.90.850.10">
    <property type="entry name" value="Fumarylacetoacetase-like, C-terminal domain"/>
    <property type="match status" value="1"/>
</dbReference>
<evidence type="ECO:0000313" key="4">
    <source>
        <dbReference type="Proteomes" id="UP000307956"/>
    </source>
</evidence>
<keyword evidence="3" id="KW-0378">Hydrolase</keyword>
<dbReference type="OrthoDB" id="9805307at2"/>
<proteinExistence type="predicted"/>
<feature type="domain" description="Fumarylacetoacetase-like C-terminal" evidence="2">
    <location>
        <begin position="28"/>
        <end position="232"/>
    </location>
</feature>
<accession>A0A4S4ACT2</accession>
<sequence>MSDQYVIAQPAQPAVPVAGGGLFPVRRIYCVARNYAAHAREMGADPTREAPFFFTKPADAVLPVRNGEAGHFPYPPATRDVHHELELVVALGRGGHDLSAEQAAACIWGYAVGLDMTRRDLQAEAKAKGRPWDVAKAFDAAAPVSEIVPANGRVLAAGEIVLTVNGETRQRGDLGDMIWSIPEVIAFFSRYYHLQPGDLIFTGTPEGVGPVVPGDRLSGRVAGVGTLEIEVVGR</sequence>
<reference evidence="3 4" key="1">
    <citation type="submission" date="2019-04" db="EMBL/GenBank/DDBJ databases">
        <title>Azoarcus rhizosphaerae sp. nov. isolated from rhizosphere of Ficus religiosa.</title>
        <authorList>
            <person name="Lin S.-Y."/>
            <person name="Hameed A."/>
            <person name="Hsu Y.-H."/>
            <person name="Young C.-C."/>
        </authorList>
    </citation>
    <scope>NUCLEOTIDE SEQUENCE [LARGE SCALE GENOMIC DNA]</scope>
    <source>
        <strain evidence="3 4">CC-YHH848</strain>
    </source>
</reference>
<organism evidence="3 4">
    <name type="scientific">Pseudothauera rhizosphaerae</name>
    <dbReference type="NCBI Taxonomy" id="2565932"/>
    <lineage>
        <taxon>Bacteria</taxon>
        <taxon>Pseudomonadati</taxon>
        <taxon>Pseudomonadota</taxon>
        <taxon>Betaproteobacteria</taxon>
        <taxon>Rhodocyclales</taxon>
        <taxon>Zoogloeaceae</taxon>
        <taxon>Pseudothauera</taxon>
    </lineage>
</organism>
<comment type="caution">
    <text evidence="3">The sequence shown here is derived from an EMBL/GenBank/DDBJ whole genome shotgun (WGS) entry which is preliminary data.</text>
</comment>
<keyword evidence="4" id="KW-1185">Reference proteome</keyword>
<dbReference type="Proteomes" id="UP000307956">
    <property type="component" value="Unassembled WGS sequence"/>
</dbReference>
<dbReference type="AlphaFoldDB" id="A0A4S4ACT2"/>